<evidence type="ECO:0000256" key="1">
    <source>
        <dbReference type="SAM" id="MobiDB-lite"/>
    </source>
</evidence>
<dbReference type="KEGG" id="ari:UM93_11305"/>
<keyword evidence="4" id="KW-1185">Reference proteome</keyword>
<dbReference type="PATRIC" id="fig|1618207.4.peg.2291"/>
<feature type="compositionally biased region" description="Polar residues" evidence="1">
    <location>
        <begin position="1"/>
        <end position="41"/>
    </location>
</feature>
<evidence type="ECO:0000313" key="3">
    <source>
        <dbReference type="EMBL" id="AJT41953.1"/>
    </source>
</evidence>
<feature type="transmembrane region" description="Helical" evidence="2">
    <location>
        <begin position="161"/>
        <end position="181"/>
    </location>
</feature>
<dbReference type="OrthoDB" id="5079801at2"/>
<sequence>MSDTQQTQAVGQVSPWATQSKSGATPTSDSAQLDAPSSTVGSAPDAGSASTGGVTLGPFALRDLVIIAAVVLMFIGTLLPLAVRGAGNFWTVNNLFYLGIGILLPLAVLVLLLLRGFKVLRQVRIGSLTLEQFSSVVASFATAFFFLATVTSVGVGFSIGYLISLIGAVVMLLSTVLSPWIPALADGKVATGSASRSAAALADQKNAQQPVDLVGSTFAEPQPVQPIESTRWQHPAADPVPSNDSVDSAASAGVLASGAAAPETNLNPLAHAGQSPARSAEAADSVDSQTELPAEQPSDEVSRSEESGAAPAAAVPAETAAELPAQQPAAVEQPGLLPTPAPEESLPAEEPQISSAPLPAHHEPEPAPQLAAEPKEPESFAATVDPADRPNQNTAGEVTQEAFWFAVDKPKAVVDEHTGGFLYNIEPGSWFLALQDRGYDYIVQNADGKLGVLRDLRNIERAPRDS</sequence>
<name>A0A0D4C041_9MICC</name>
<proteinExistence type="predicted"/>
<feature type="compositionally biased region" description="Low complexity" evidence="1">
    <location>
        <begin position="307"/>
        <end position="325"/>
    </location>
</feature>
<dbReference type="STRING" id="1618207.UM93_11305"/>
<accession>A0A0D4C041</accession>
<dbReference type="EMBL" id="CP011005">
    <property type="protein sequence ID" value="AJT41953.1"/>
    <property type="molecule type" value="Genomic_DNA"/>
</dbReference>
<organism evidence="3 4">
    <name type="scientific">Psychromicrobium lacuslunae</name>
    <dbReference type="NCBI Taxonomy" id="1618207"/>
    <lineage>
        <taxon>Bacteria</taxon>
        <taxon>Bacillati</taxon>
        <taxon>Actinomycetota</taxon>
        <taxon>Actinomycetes</taxon>
        <taxon>Micrococcales</taxon>
        <taxon>Micrococcaceae</taxon>
        <taxon>Psychromicrobium</taxon>
    </lineage>
</organism>
<keyword evidence="2" id="KW-0812">Transmembrane</keyword>
<dbReference type="Proteomes" id="UP000061839">
    <property type="component" value="Chromosome"/>
</dbReference>
<feature type="transmembrane region" description="Helical" evidence="2">
    <location>
        <begin position="64"/>
        <end position="83"/>
    </location>
</feature>
<evidence type="ECO:0000313" key="4">
    <source>
        <dbReference type="Proteomes" id="UP000061839"/>
    </source>
</evidence>
<gene>
    <name evidence="3" type="ORF">UM93_11305</name>
</gene>
<feature type="region of interest" description="Disordered" evidence="1">
    <location>
        <begin position="265"/>
        <end position="393"/>
    </location>
</feature>
<dbReference type="RefSeq" id="WP_045075650.1">
    <property type="nucleotide sequence ID" value="NZ_CP011005.1"/>
</dbReference>
<feature type="region of interest" description="Disordered" evidence="1">
    <location>
        <begin position="1"/>
        <end position="47"/>
    </location>
</feature>
<reference evidence="3 4" key="1">
    <citation type="journal article" date="2015" name="Genome Announc.">
        <title>Complete Genome Sequencing of Protease-Producing Novel Arthrobacter sp. Strain IHBB 11108 Using PacBio Single-Molecule Real-Time Sequencing Technology.</title>
        <authorList>
            <person name="Kiran S."/>
            <person name="Swarnkar M.K."/>
            <person name="Pal M."/>
            <person name="Thakur R."/>
            <person name="Tewari R."/>
            <person name="Singh A.K."/>
            <person name="Gulati A."/>
        </authorList>
    </citation>
    <scope>NUCLEOTIDE SEQUENCE [LARGE SCALE GENOMIC DNA]</scope>
    <source>
        <strain evidence="3 4">IHBB 11108</strain>
    </source>
</reference>
<keyword evidence="2" id="KW-0472">Membrane</keyword>
<keyword evidence="2" id="KW-1133">Transmembrane helix</keyword>
<feature type="transmembrane region" description="Helical" evidence="2">
    <location>
        <begin position="135"/>
        <end position="155"/>
    </location>
</feature>
<dbReference type="AlphaFoldDB" id="A0A0D4C041"/>
<dbReference type="HOGENOM" id="CLU_539315_0_0_11"/>
<feature type="compositionally biased region" description="Low complexity" evidence="1">
    <location>
        <begin position="336"/>
        <end position="359"/>
    </location>
</feature>
<protein>
    <submittedName>
        <fullName evidence="3">Uncharacterized protein</fullName>
    </submittedName>
</protein>
<evidence type="ECO:0000256" key="2">
    <source>
        <dbReference type="SAM" id="Phobius"/>
    </source>
</evidence>
<feature type="transmembrane region" description="Helical" evidence="2">
    <location>
        <begin position="95"/>
        <end position="114"/>
    </location>
</feature>